<name>A0A0B0HD78_SOVGS</name>
<dbReference type="GO" id="GO:0005576">
    <property type="term" value="C:extracellular region"/>
    <property type="evidence" value="ECO:0007669"/>
    <property type="project" value="UniProtKB-SubCell"/>
</dbReference>
<dbReference type="SUPFAM" id="SSF88713">
    <property type="entry name" value="Glycoside hydrolase/deacetylase"/>
    <property type="match status" value="1"/>
</dbReference>
<dbReference type="PANTHER" id="PTHR34216:SF3">
    <property type="entry name" value="POLY-BETA-1,6-N-ACETYL-D-GLUCOSAMINE N-DEACETYLASE"/>
    <property type="match status" value="1"/>
</dbReference>
<dbReference type="InterPro" id="IPR011330">
    <property type="entry name" value="Glyco_hydro/deAcase_b/a-brl"/>
</dbReference>
<organism evidence="4 5">
    <name type="scientific">Solemya velum gill symbiont</name>
    <dbReference type="NCBI Taxonomy" id="2340"/>
    <lineage>
        <taxon>Bacteria</taxon>
        <taxon>Pseudomonadati</taxon>
        <taxon>Pseudomonadota</taxon>
        <taxon>Gammaproteobacteria</taxon>
        <taxon>sulfur-oxidizing symbionts</taxon>
    </lineage>
</organism>
<dbReference type="GO" id="GO:0005975">
    <property type="term" value="P:carbohydrate metabolic process"/>
    <property type="evidence" value="ECO:0007669"/>
    <property type="project" value="InterPro"/>
</dbReference>
<feature type="domain" description="NodB homology" evidence="3">
    <location>
        <begin position="57"/>
        <end position="231"/>
    </location>
</feature>
<dbReference type="GO" id="GO:0016810">
    <property type="term" value="F:hydrolase activity, acting on carbon-nitrogen (but not peptide) bonds"/>
    <property type="evidence" value="ECO:0007669"/>
    <property type="project" value="InterPro"/>
</dbReference>
<dbReference type="eggNOG" id="COG0726">
    <property type="taxonomic scope" value="Bacteria"/>
</dbReference>
<accession>A0A0B0HD78</accession>
<dbReference type="STRING" id="2340.JV46_10960"/>
<evidence type="ECO:0000313" key="4">
    <source>
        <dbReference type="EMBL" id="KHF25371.1"/>
    </source>
</evidence>
<dbReference type="Proteomes" id="UP000030856">
    <property type="component" value="Unassembled WGS sequence"/>
</dbReference>
<dbReference type="PROSITE" id="PS51677">
    <property type="entry name" value="NODB"/>
    <property type="match status" value="1"/>
</dbReference>
<dbReference type="InterPro" id="IPR051398">
    <property type="entry name" value="Polysacch_Deacetylase"/>
</dbReference>
<evidence type="ECO:0000256" key="1">
    <source>
        <dbReference type="ARBA" id="ARBA00004613"/>
    </source>
</evidence>
<keyword evidence="2" id="KW-0732">Signal</keyword>
<sequence>MKSIMYHYVRPDEPSLPHFRHLHVEDFARQLEYFGNEFGFVSKDDFLNCMESNEPVDGVVLTFDDGFKDHFRYVLPELKKLGLWGIFYISTSPFTTRKLIDVHRIHMLIGKFSGKTIADALNDIIKEEMLSHSHVEEFQSETYTRQNNDSSTNHVKRCLNYYIDYKYRESVIDQLMSIFYPDEPDMIDDFYMTQPEIRIMNNQGMIIGSHTVNHPVMSKISLESQEREIRN</sequence>
<dbReference type="AlphaFoldDB" id="A0A0B0HD78"/>
<reference evidence="4 5" key="1">
    <citation type="journal article" date="2014" name="BMC Genomics">
        <title>The genome of the intracellular bacterium of the coastal bivalve, Solemya velum: a blueprint for thriving in and out of symbiosis.</title>
        <authorList>
            <person name="Dmytrenko O."/>
            <person name="Russell S.L."/>
            <person name="Loo W.T."/>
            <person name="Fontanez K.M."/>
            <person name="Liao L."/>
            <person name="Roeselers G."/>
            <person name="Sharma R."/>
            <person name="Stewart F.J."/>
            <person name="Newton I.L."/>
            <person name="Woyke T."/>
            <person name="Wu D."/>
            <person name="Lang J.M."/>
            <person name="Eisen J.A."/>
            <person name="Cavanaugh C.M."/>
        </authorList>
    </citation>
    <scope>NUCLEOTIDE SEQUENCE [LARGE SCALE GENOMIC DNA]</scope>
    <source>
        <strain evidence="4 5">WH</strain>
    </source>
</reference>
<comment type="subcellular location">
    <subcellularLocation>
        <location evidence="1">Secreted</location>
    </subcellularLocation>
</comment>
<dbReference type="InterPro" id="IPR002509">
    <property type="entry name" value="NODB_dom"/>
</dbReference>
<dbReference type="EMBL" id="JRAA01000002">
    <property type="protein sequence ID" value="KHF25371.1"/>
    <property type="molecule type" value="Genomic_DNA"/>
</dbReference>
<evidence type="ECO:0000313" key="5">
    <source>
        <dbReference type="Proteomes" id="UP000030856"/>
    </source>
</evidence>
<dbReference type="Gene3D" id="3.20.20.370">
    <property type="entry name" value="Glycoside hydrolase/deacetylase"/>
    <property type="match status" value="1"/>
</dbReference>
<keyword evidence="5" id="KW-1185">Reference proteome</keyword>
<comment type="caution">
    <text evidence="4">The sequence shown here is derived from an EMBL/GenBank/DDBJ whole genome shotgun (WGS) entry which is preliminary data.</text>
</comment>
<evidence type="ECO:0000256" key="2">
    <source>
        <dbReference type="ARBA" id="ARBA00022729"/>
    </source>
</evidence>
<dbReference type="RefSeq" id="WP_052132248.1">
    <property type="nucleotide sequence ID" value="NZ_JRAA01000002.1"/>
</dbReference>
<dbReference type="PANTHER" id="PTHR34216">
    <property type="match status" value="1"/>
</dbReference>
<evidence type="ECO:0000259" key="3">
    <source>
        <dbReference type="PROSITE" id="PS51677"/>
    </source>
</evidence>
<proteinExistence type="predicted"/>
<dbReference type="OrthoDB" id="9814639at2"/>
<gene>
    <name evidence="4" type="ORF">JV46_10960</name>
</gene>
<protein>
    <submittedName>
        <fullName evidence="4">Polysaccharide deacetylase</fullName>
    </submittedName>
</protein>